<organism evidence="3 4">
    <name type="scientific">Luteipulveratus mongoliensis</name>
    <dbReference type="NCBI Taxonomy" id="571913"/>
    <lineage>
        <taxon>Bacteria</taxon>
        <taxon>Bacillati</taxon>
        <taxon>Actinomycetota</taxon>
        <taxon>Actinomycetes</taxon>
        <taxon>Micrococcales</taxon>
        <taxon>Dermacoccaceae</taxon>
        <taxon>Luteipulveratus</taxon>
    </lineage>
</organism>
<dbReference type="STRING" id="571913.VV02_21910"/>
<keyword evidence="4" id="KW-1185">Reference proteome</keyword>
<dbReference type="InterPro" id="IPR000572">
    <property type="entry name" value="OxRdtase_Mopterin-bd_dom"/>
</dbReference>
<dbReference type="SUPFAM" id="SSF56524">
    <property type="entry name" value="Oxidoreductase molybdopterin-binding domain"/>
    <property type="match status" value="1"/>
</dbReference>
<accession>A0A0K1JRH2</accession>
<protein>
    <recommendedName>
        <fullName evidence="2">Oxidoreductase molybdopterin-binding domain-containing protein</fullName>
    </recommendedName>
</protein>
<dbReference type="Proteomes" id="UP000066480">
    <property type="component" value="Chromosome"/>
</dbReference>
<dbReference type="Gene3D" id="3.90.420.10">
    <property type="entry name" value="Oxidoreductase, molybdopterin-binding domain"/>
    <property type="match status" value="1"/>
</dbReference>
<evidence type="ECO:0000259" key="2">
    <source>
        <dbReference type="Pfam" id="PF00174"/>
    </source>
</evidence>
<dbReference type="Pfam" id="PF00174">
    <property type="entry name" value="Oxidored_molyb"/>
    <property type="match status" value="1"/>
</dbReference>
<evidence type="ECO:0000256" key="1">
    <source>
        <dbReference type="SAM" id="Phobius"/>
    </source>
</evidence>
<dbReference type="OrthoDB" id="5241952at2"/>
<evidence type="ECO:0000313" key="3">
    <source>
        <dbReference type="EMBL" id="AKU19188.1"/>
    </source>
</evidence>
<proteinExistence type="predicted"/>
<reference evidence="3 4" key="1">
    <citation type="submission" date="2015-03" db="EMBL/GenBank/DDBJ databases">
        <title>Luteipulveratus halotolerans sp. nov., a novel actinobacterium (Dermacoccaceae) from Sarawak, Malaysia.</title>
        <authorList>
            <person name="Juboi H."/>
            <person name="Basik A."/>
            <person name="Shamsul S.S."/>
            <person name="Arnold P."/>
            <person name="Schmitt E.K."/>
            <person name="Sanglier J.-J."/>
            <person name="Yeo T."/>
        </authorList>
    </citation>
    <scope>NUCLEOTIDE SEQUENCE [LARGE SCALE GENOMIC DNA]</scope>
    <source>
        <strain evidence="3 4">MN07-A0370</strain>
    </source>
</reference>
<dbReference type="AlphaFoldDB" id="A0A0K1JRH2"/>
<feature type="transmembrane region" description="Helical" evidence="1">
    <location>
        <begin position="111"/>
        <end position="135"/>
    </location>
</feature>
<dbReference type="InterPro" id="IPR036374">
    <property type="entry name" value="OxRdtase_Mopterin-bd_sf"/>
</dbReference>
<feature type="transmembrane region" description="Helical" evidence="1">
    <location>
        <begin position="70"/>
        <end position="90"/>
    </location>
</feature>
<dbReference type="PATRIC" id="fig|571913.6.peg.4437"/>
<keyword evidence="1" id="KW-0472">Membrane</keyword>
<keyword evidence="1" id="KW-0812">Transmembrane</keyword>
<keyword evidence="1" id="KW-1133">Transmembrane helix</keyword>
<evidence type="ECO:0000313" key="4">
    <source>
        <dbReference type="Proteomes" id="UP000066480"/>
    </source>
</evidence>
<feature type="domain" description="Oxidoreductase molybdopterin-binding" evidence="2">
    <location>
        <begin position="248"/>
        <end position="377"/>
    </location>
</feature>
<name>A0A0K1JRH2_9MICO</name>
<sequence length="378" mass="41058">MTKLSESPPRWWPSAEAGQRNPSLTARLGRAVGIAFTTCFVTGLISHYHANAWAWLPPPATPAWGYRLTQGLHVLTGIATIPLLLAKLWSVQHKLRQWPPARSVAHAVERASVGLLVSAALLELTTGFLNILQFYPWPWDFIVVHYATAWLLIGALILHIAIQLPTIRAGLATPLPTARVAYDELTRRGILTTVTLSVGTVAATTAGQVIGPLAPIAVLAPRRPDQAPDQDLPVNKTAAAAGVETAARAPSYELSLVGETQRTLSLEQLESLPRQRRSLPIACVEGWSRQAEWEGPSLLDLVRSVGGDTDSVVTLVSLEDGAYARSEIRAGQLREALLATHLHGERLSLDHGYPARLIAPDRPGEQQTKWVTRIEVQA</sequence>
<dbReference type="EMBL" id="CP011112">
    <property type="protein sequence ID" value="AKU19188.1"/>
    <property type="molecule type" value="Genomic_DNA"/>
</dbReference>
<gene>
    <name evidence="3" type="ORF">VV02_21910</name>
</gene>
<dbReference type="KEGG" id="lmoi:VV02_21910"/>
<feature type="transmembrane region" description="Helical" evidence="1">
    <location>
        <begin position="28"/>
        <end position="50"/>
    </location>
</feature>
<feature type="transmembrane region" description="Helical" evidence="1">
    <location>
        <begin position="141"/>
        <end position="162"/>
    </location>
</feature>
<dbReference type="PANTHER" id="PTHR43032:SF2">
    <property type="entry name" value="BLL0505 PROTEIN"/>
    <property type="match status" value="1"/>
</dbReference>
<dbReference type="PANTHER" id="PTHR43032">
    <property type="entry name" value="PROTEIN-METHIONINE-SULFOXIDE REDUCTASE"/>
    <property type="match status" value="1"/>
</dbReference>